<keyword evidence="1" id="KW-1133">Transmembrane helix</keyword>
<accession>A0ABS9D450</accession>
<dbReference type="InterPro" id="IPR004711">
    <property type="entry name" value="Benzoate_Transporter"/>
</dbReference>
<keyword evidence="1" id="KW-0812">Transmembrane</keyword>
<protein>
    <submittedName>
        <fullName evidence="2">Benzoate/H(+) symporter BenE family transporter</fullName>
    </submittedName>
</protein>
<feature type="transmembrane region" description="Helical" evidence="1">
    <location>
        <begin position="12"/>
        <end position="37"/>
    </location>
</feature>
<evidence type="ECO:0000313" key="3">
    <source>
        <dbReference type="Proteomes" id="UP001521137"/>
    </source>
</evidence>
<feature type="transmembrane region" description="Helical" evidence="1">
    <location>
        <begin position="214"/>
        <end position="238"/>
    </location>
</feature>
<evidence type="ECO:0000313" key="2">
    <source>
        <dbReference type="EMBL" id="MCF2947713.1"/>
    </source>
</evidence>
<feature type="transmembrane region" description="Helical" evidence="1">
    <location>
        <begin position="353"/>
        <end position="386"/>
    </location>
</feature>
<dbReference type="Pfam" id="PF03594">
    <property type="entry name" value="BenE"/>
    <property type="match status" value="1"/>
</dbReference>
<dbReference type="Proteomes" id="UP001521137">
    <property type="component" value="Unassembled WGS sequence"/>
</dbReference>
<organism evidence="2 3">
    <name type="scientific">Paraglaciecola algarum</name>
    <dbReference type="NCBI Taxonomy" id="3050085"/>
    <lineage>
        <taxon>Bacteria</taxon>
        <taxon>Pseudomonadati</taxon>
        <taxon>Pseudomonadota</taxon>
        <taxon>Gammaproteobacteria</taxon>
        <taxon>Alteromonadales</taxon>
        <taxon>Alteromonadaceae</taxon>
        <taxon>Paraglaciecola</taxon>
    </lineage>
</organism>
<dbReference type="EMBL" id="JAKGAS010000003">
    <property type="protein sequence ID" value="MCF2947713.1"/>
    <property type="molecule type" value="Genomic_DNA"/>
</dbReference>
<proteinExistence type="predicted"/>
<sequence>MKSQSFLSDLSLSAVSAGFISVLVGYASTLVIVLQAATVSGASTEMLESWVWALGVGMGIGCIGLSLYYKRPIIVAWSTPGAALLITSLSGASIGQAIGIFVFVGVLTLIIGLSGWFDAITRRIPLPLASAMLAGILIQFGFNIFGSMQVQPLMVGIMFVTYLAAKRLLPRYAVVAVLIAGFVSAYYLDLIKLEHVAWSVATPVWVWPEFDINLLVGVGLPLFIVTITSQTLPGIAILRSTSPEKLPVSSLISWCGGLNILFAPFGAFALGYAAITAALCASEESHPDPKKRYIAGVSCGVFNILAGVCGSAVVGLFAAFPGAMVAALAGLALLGTISGSLVSAFQAPDYREAALLTFLVTASGVSFFDIASAFWGIVIGIIALAVSHTRNKSQRV</sequence>
<feature type="transmembrane region" description="Helical" evidence="1">
    <location>
        <begin position="250"/>
        <end position="273"/>
    </location>
</feature>
<feature type="transmembrane region" description="Helical" evidence="1">
    <location>
        <begin position="148"/>
        <end position="165"/>
    </location>
</feature>
<feature type="transmembrane region" description="Helical" evidence="1">
    <location>
        <begin position="325"/>
        <end position="347"/>
    </location>
</feature>
<keyword evidence="3" id="KW-1185">Reference proteome</keyword>
<dbReference type="PANTHER" id="PTHR30199">
    <property type="entry name" value="MFS FAMILY TRANSPORTER, PREDICTED SUBSTRATE BENZOATE"/>
    <property type="match status" value="1"/>
</dbReference>
<feature type="transmembrane region" description="Helical" evidence="1">
    <location>
        <begin position="49"/>
        <end position="69"/>
    </location>
</feature>
<dbReference type="NCBIfam" id="TIGR00843">
    <property type="entry name" value="benE"/>
    <property type="match status" value="1"/>
</dbReference>
<comment type="caution">
    <text evidence="2">The sequence shown here is derived from an EMBL/GenBank/DDBJ whole genome shotgun (WGS) entry which is preliminary data.</text>
</comment>
<dbReference type="RefSeq" id="WP_235311248.1">
    <property type="nucleotide sequence ID" value="NZ_JAKGAS010000003.1"/>
</dbReference>
<gene>
    <name evidence="2" type="ORF">L0668_06325</name>
</gene>
<feature type="transmembrane region" description="Helical" evidence="1">
    <location>
        <begin position="98"/>
        <end position="117"/>
    </location>
</feature>
<keyword evidence="1" id="KW-0472">Membrane</keyword>
<feature type="transmembrane region" description="Helical" evidence="1">
    <location>
        <begin position="74"/>
        <end position="92"/>
    </location>
</feature>
<feature type="transmembrane region" description="Helical" evidence="1">
    <location>
        <begin position="124"/>
        <end position="142"/>
    </location>
</feature>
<feature type="transmembrane region" description="Helical" evidence="1">
    <location>
        <begin position="293"/>
        <end position="318"/>
    </location>
</feature>
<dbReference type="PANTHER" id="PTHR30199:SF0">
    <property type="entry name" value="INNER MEMBRANE PROTEIN YDCO"/>
    <property type="match status" value="1"/>
</dbReference>
<name>A0ABS9D450_9ALTE</name>
<feature type="transmembrane region" description="Helical" evidence="1">
    <location>
        <begin position="172"/>
        <end position="188"/>
    </location>
</feature>
<evidence type="ECO:0000256" key="1">
    <source>
        <dbReference type="SAM" id="Phobius"/>
    </source>
</evidence>
<reference evidence="2 3" key="1">
    <citation type="submission" date="2022-01" db="EMBL/GenBank/DDBJ databases">
        <title>Paraglaciecola sp. G1-23.</title>
        <authorList>
            <person name="Jin M.S."/>
            <person name="Han D.M."/>
            <person name="Kim H.M."/>
            <person name="Jeon C.O."/>
        </authorList>
    </citation>
    <scope>NUCLEOTIDE SEQUENCE [LARGE SCALE GENOMIC DNA]</scope>
    <source>
        <strain evidence="2 3">G1-23</strain>
    </source>
</reference>